<dbReference type="HOGENOM" id="CLU_2098265_0_0_1"/>
<keyword evidence="2" id="KW-1185">Reference proteome</keyword>
<organism evidence="1 2">
    <name type="scientific">Scleroderma citrinum Foug A</name>
    <dbReference type="NCBI Taxonomy" id="1036808"/>
    <lineage>
        <taxon>Eukaryota</taxon>
        <taxon>Fungi</taxon>
        <taxon>Dikarya</taxon>
        <taxon>Basidiomycota</taxon>
        <taxon>Agaricomycotina</taxon>
        <taxon>Agaricomycetes</taxon>
        <taxon>Agaricomycetidae</taxon>
        <taxon>Boletales</taxon>
        <taxon>Sclerodermatineae</taxon>
        <taxon>Sclerodermataceae</taxon>
        <taxon>Scleroderma</taxon>
    </lineage>
</organism>
<name>A0A0C3CXL1_9AGAM</name>
<protein>
    <submittedName>
        <fullName evidence="1">Uncharacterized protein</fullName>
    </submittedName>
</protein>
<evidence type="ECO:0000313" key="1">
    <source>
        <dbReference type="EMBL" id="KIM53310.1"/>
    </source>
</evidence>
<gene>
    <name evidence="1" type="ORF">SCLCIDRAFT_452123</name>
</gene>
<sequence>MLQAVISVDLVESSPAISLYATQPYVAASLVLPANQLGDRSSKIDRAPFLRRALTLELSSWRQALGDSSESLLYVFQGKRSYAHITGMQGMYVARSTQGRLRSRVSNSLPSLCHIH</sequence>
<dbReference type="InParanoid" id="A0A0C3CXL1"/>
<accession>A0A0C3CXL1</accession>
<dbReference type="AlphaFoldDB" id="A0A0C3CXL1"/>
<proteinExistence type="predicted"/>
<dbReference type="EMBL" id="KN822184">
    <property type="protein sequence ID" value="KIM53310.1"/>
    <property type="molecule type" value="Genomic_DNA"/>
</dbReference>
<evidence type="ECO:0000313" key="2">
    <source>
        <dbReference type="Proteomes" id="UP000053989"/>
    </source>
</evidence>
<reference evidence="1 2" key="1">
    <citation type="submission" date="2014-04" db="EMBL/GenBank/DDBJ databases">
        <authorList>
            <consortium name="DOE Joint Genome Institute"/>
            <person name="Kuo A."/>
            <person name="Kohler A."/>
            <person name="Nagy L.G."/>
            <person name="Floudas D."/>
            <person name="Copeland A."/>
            <person name="Barry K.W."/>
            <person name="Cichocki N."/>
            <person name="Veneault-Fourrey C."/>
            <person name="LaButti K."/>
            <person name="Lindquist E.A."/>
            <person name="Lipzen A."/>
            <person name="Lundell T."/>
            <person name="Morin E."/>
            <person name="Murat C."/>
            <person name="Sun H."/>
            <person name="Tunlid A."/>
            <person name="Henrissat B."/>
            <person name="Grigoriev I.V."/>
            <person name="Hibbett D.S."/>
            <person name="Martin F."/>
            <person name="Nordberg H.P."/>
            <person name="Cantor M.N."/>
            <person name="Hua S.X."/>
        </authorList>
    </citation>
    <scope>NUCLEOTIDE SEQUENCE [LARGE SCALE GENOMIC DNA]</scope>
    <source>
        <strain evidence="1 2">Foug A</strain>
    </source>
</reference>
<dbReference type="Proteomes" id="UP000053989">
    <property type="component" value="Unassembled WGS sequence"/>
</dbReference>
<reference evidence="2" key="2">
    <citation type="submission" date="2015-01" db="EMBL/GenBank/DDBJ databases">
        <title>Evolutionary Origins and Diversification of the Mycorrhizal Mutualists.</title>
        <authorList>
            <consortium name="DOE Joint Genome Institute"/>
            <consortium name="Mycorrhizal Genomics Consortium"/>
            <person name="Kohler A."/>
            <person name="Kuo A."/>
            <person name="Nagy L.G."/>
            <person name="Floudas D."/>
            <person name="Copeland A."/>
            <person name="Barry K.W."/>
            <person name="Cichocki N."/>
            <person name="Veneault-Fourrey C."/>
            <person name="LaButti K."/>
            <person name="Lindquist E.A."/>
            <person name="Lipzen A."/>
            <person name="Lundell T."/>
            <person name="Morin E."/>
            <person name="Murat C."/>
            <person name="Riley R."/>
            <person name="Ohm R."/>
            <person name="Sun H."/>
            <person name="Tunlid A."/>
            <person name="Henrissat B."/>
            <person name="Grigoriev I.V."/>
            <person name="Hibbett D.S."/>
            <person name="Martin F."/>
        </authorList>
    </citation>
    <scope>NUCLEOTIDE SEQUENCE [LARGE SCALE GENOMIC DNA]</scope>
    <source>
        <strain evidence="2">Foug A</strain>
    </source>
</reference>